<accession>A0A840IK34</accession>
<evidence type="ECO:0000256" key="1">
    <source>
        <dbReference type="SAM" id="MobiDB-lite"/>
    </source>
</evidence>
<sequence length="234" mass="26077">MTTKDIRTTQAHVSCDVCGRTLLRGERAETYIAGGTRREVCELCQPRALHEGWVREDAVLERGTRSAPGERRRSLLSRLRRPRNDDAAAPSNGHDDHVHEQQARAGSSRVERVERVERIEPQRELRQVKAVPTSIEQRTATAIERFNQSEHPRTVAGVARSLGAPVVVARAVEESTSIVTIVVSWELCWYRYEVDLDGGSVRTAGQGYELEELEPADRVEANAAADEYGLLTPA</sequence>
<organism evidence="2 3">
    <name type="scientific">Conexibacter arvalis</name>
    <dbReference type="NCBI Taxonomy" id="912552"/>
    <lineage>
        <taxon>Bacteria</taxon>
        <taxon>Bacillati</taxon>
        <taxon>Actinomycetota</taxon>
        <taxon>Thermoleophilia</taxon>
        <taxon>Solirubrobacterales</taxon>
        <taxon>Conexibacteraceae</taxon>
        <taxon>Conexibacter</taxon>
    </lineage>
</organism>
<evidence type="ECO:0000313" key="2">
    <source>
        <dbReference type="EMBL" id="MBB4664601.1"/>
    </source>
</evidence>
<name>A0A840IK34_9ACTN</name>
<feature type="region of interest" description="Disordered" evidence="1">
    <location>
        <begin position="62"/>
        <end position="111"/>
    </location>
</feature>
<dbReference type="Proteomes" id="UP000585272">
    <property type="component" value="Unassembled WGS sequence"/>
</dbReference>
<reference evidence="2 3" key="1">
    <citation type="submission" date="2020-08" db="EMBL/GenBank/DDBJ databases">
        <title>Genomic Encyclopedia of Archaeal and Bacterial Type Strains, Phase II (KMG-II): from individual species to whole genera.</title>
        <authorList>
            <person name="Goeker M."/>
        </authorList>
    </citation>
    <scope>NUCLEOTIDE SEQUENCE [LARGE SCALE GENOMIC DNA]</scope>
    <source>
        <strain evidence="2 3">DSM 23288</strain>
    </source>
</reference>
<comment type="caution">
    <text evidence="2">The sequence shown here is derived from an EMBL/GenBank/DDBJ whole genome shotgun (WGS) entry which is preliminary data.</text>
</comment>
<feature type="compositionally biased region" description="Basic and acidic residues" evidence="1">
    <location>
        <begin position="62"/>
        <end position="73"/>
    </location>
</feature>
<evidence type="ECO:0000313" key="3">
    <source>
        <dbReference type="Proteomes" id="UP000585272"/>
    </source>
</evidence>
<gene>
    <name evidence="2" type="ORF">BDZ31_004216</name>
</gene>
<proteinExistence type="predicted"/>
<dbReference type="EMBL" id="JACHNU010000008">
    <property type="protein sequence ID" value="MBB4664601.1"/>
    <property type="molecule type" value="Genomic_DNA"/>
</dbReference>
<protein>
    <submittedName>
        <fullName evidence="2">Uncharacterized protein</fullName>
    </submittedName>
</protein>
<keyword evidence="3" id="KW-1185">Reference proteome</keyword>
<dbReference type="RefSeq" id="WP_183344789.1">
    <property type="nucleotide sequence ID" value="NZ_JACHNU010000008.1"/>
</dbReference>
<dbReference type="AlphaFoldDB" id="A0A840IK34"/>
<feature type="compositionally biased region" description="Basic and acidic residues" evidence="1">
    <location>
        <begin position="93"/>
        <end position="102"/>
    </location>
</feature>